<dbReference type="Proteomes" id="UP000298049">
    <property type="component" value="Chromosome"/>
</dbReference>
<gene>
    <name evidence="2" type="primary">tagH</name>
    <name evidence="2" type="ORF">soil367_01440</name>
</gene>
<dbReference type="Pfam" id="PF00498">
    <property type="entry name" value="FHA"/>
    <property type="match status" value="1"/>
</dbReference>
<dbReference type="EMBL" id="CP031093">
    <property type="protein sequence ID" value="QCF24723.1"/>
    <property type="molecule type" value="Genomic_DNA"/>
</dbReference>
<dbReference type="InterPro" id="IPR000253">
    <property type="entry name" value="FHA_dom"/>
</dbReference>
<evidence type="ECO:0000313" key="2">
    <source>
        <dbReference type="EMBL" id="QCF24723.1"/>
    </source>
</evidence>
<dbReference type="InterPro" id="IPR050923">
    <property type="entry name" value="Cell_Proc_Reg/RNA_Proc"/>
</dbReference>
<dbReference type="NCBIfam" id="TIGR03354">
    <property type="entry name" value="VI_FHA"/>
    <property type="match status" value="1"/>
</dbReference>
<dbReference type="KEGG" id="hmi:soil367_01440"/>
<name>A0A4P7XDV3_9ALTE</name>
<dbReference type="CDD" id="cd00060">
    <property type="entry name" value="FHA"/>
    <property type="match status" value="1"/>
</dbReference>
<dbReference type="Pfam" id="PF20232">
    <property type="entry name" value="T6SS_FHA_C"/>
    <property type="match status" value="1"/>
</dbReference>
<dbReference type="InterPro" id="IPR008984">
    <property type="entry name" value="SMAD_FHA_dom_sf"/>
</dbReference>
<dbReference type="PANTHER" id="PTHR23308">
    <property type="entry name" value="NUCLEAR INHIBITOR OF PROTEIN PHOSPHATASE-1"/>
    <property type="match status" value="1"/>
</dbReference>
<sequence length="379" mass="41329">MELALAITSYQRLSPTVVTRHVFASSGEHSVGRSQDCDWHLPDPDRVVSSRHAQLCYRDGQFLLTDVSTNGVFLNDEVEPIGTGNARPLADGDRLRFGDYHIAVSLSPAAEHSAAAVPEPVQSSPLPESVNLDANPSGAQLGERAIGVNPTLASGLDDRRVGDSHVDLPSVEIPPVWGWGEEAATQDAMAQASTERVQIEALFQGLGMPELTAQTVPAEVMRGVGELTKLLLEQLLDLLHWRAEQKQKLRVQQTLFQRTENNPLKFSATAQDAVDALVLRRHSSFLGSKEAIEAAFADVRNHDSGLMAGLQAVIADLLHDADGTEHQRYGRTALIAKARAWDALRERRTAQRESLGSTDQILRNDVFIDAYENAGQEQG</sequence>
<dbReference type="SUPFAM" id="SSF49879">
    <property type="entry name" value="SMAD/FHA domain"/>
    <property type="match status" value="1"/>
</dbReference>
<dbReference type="Gene3D" id="2.60.200.20">
    <property type="match status" value="1"/>
</dbReference>
<dbReference type="AlphaFoldDB" id="A0A4P7XDV3"/>
<reference evidence="2 3" key="1">
    <citation type="submission" date="2018-07" db="EMBL/GenBank/DDBJ databases">
        <title>Marsedoiliclastica nanhaica gen. nov. sp. nov., a novel marine hydrocarbonoclastic bacterium isolated from an in-situ enriched hydrocarbon-degrading consortium in deep-sea sediment.</title>
        <authorList>
            <person name="Dong C."/>
            <person name="Ma T."/>
            <person name="Liu R."/>
            <person name="Shao Z."/>
        </authorList>
    </citation>
    <scope>NUCLEOTIDE SEQUENCE [LARGE SCALE GENOMIC DNA]</scope>
    <source>
        <strain evidence="3">soil36-7</strain>
    </source>
</reference>
<dbReference type="SMART" id="SM00240">
    <property type="entry name" value="FHA"/>
    <property type="match status" value="1"/>
</dbReference>
<keyword evidence="3" id="KW-1185">Reference proteome</keyword>
<dbReference type="RefSeq" id="WP_136546211.1">
    <property type="nucleotide sequence ID" value="NZ_CP031093.1"/>
</dbReference>
<dbReference type="InterPro" id="IPR017735">
    <property type="entry name" value="T6SS_FHA"/>
</dbReference>
<accession>A0A4P7XDV3</accession>
<dbReference type="InterPro" id="IPR046883">
    <property type="entry name" value="T6SS_FHA_C"/>
</dbReference>
<organism evidence="2 3">
    <name type="scientific">Hydrocarboniclastica marina</name>
    <dbReference type="NCBI Taxonomy" id="2259620"/>
    <lineage>
        <taxon>Bacteria</taxon>
        <taxon>Pseudomonadati</taxon>
        <taxon>Pseudomonadota</taxon>
        <taxon>Gammaproteobacteria</taxon>
        <taxon>Alteromonadales</taxon>
        <taxon>Alteromonadaceae</taxon>
        <taxon>Hydrocarboniclastica</taxon>
    </lineage>
</organism>
<protein>
    <submittedName>
        <fullName evidence="2">Type VI secretion system-associated FHA domain protein TagH</fullName>
    </submittedName>
</protein>
<feature type="domain" description="FHA" evidence="1">
    <location>
        <begin position="29"/>
        <end position="79"/>
    </location>
</feature>
<proteinExistence type="predicted"/>
<dbReference type="OrthoDB" id="273564at2"/>
<evidence type="ECO:0000313" key="3">
    <source>
        <dbReference type="Proteomes" id="UP000298049"/>
    </source>
</evidence>
<evidence type="ECO:0000259" key="1">
    <source>
        <dbReference type="PROSITE" id="PS50006"/>
    </source>
</evidence>
<dbReference type="PROSITE" id="PS50006">
    <property type="entry name" value="FHA_DOMAIN"/>
    <property type="match status" value="1"/>
</dbReference>